<dbReference type="RefSeq" id="WP_353686672.1">
    <property type="nucleotide sequence ID" value="NZ_CP144374.1"/>
</dbReference>
<feature type="active site" description="Proton donor" evidence="5">
    <location>
        <position position="133"/>
    </location>
</feature>
<evidence type="ECO:0000256" key="7">
    <source>
        <dbReference type="RuleBase" id="RU364069"/>
    </source>
</evidence>
<comment type="function">
    <text evidence="2 7">Catalyzes the epimerization of the C3' and C5'positions of dTDP-6-deoxy-D-xylo-4-hexulose, forming dTDP-6-deoxy-L-lyxo-4-hexulose.</text>
</comment>
<dbReference type="InterPro" id="IPR000888">
    <property type="entry name" value="RmlC-like"/>
</dbReference>
<dbReference type="Pfam" id="PF00908">
    <property type="entry name" value="dTDP_sugar_isom"/>
    <property type="match status" value="1"/>
</dbReference>
<dbReference type="PANTHER" id="PTHR21047">
    <property type="entry name" value="DTDP-6-DEOXY-D-GLUCOSE-3,5 EPIMERASE"/>
    <property type="match status" value="1"/>
</dbReference>
<reference evidence="8" key="1">
    <citation type="submission" date="2024-01" db="EMBL/GenBank/DDBJ databases">
        <title>The first autotrophic representatives of the genus Thermodesulfovibrio.</title>
        <authorList>
            <person name="Maltseva A.I."/>
            <person name="Elcheninov A.G."/>
            <person name="Kublanov I.V."/>
            <person name="Lebedinsky A.V."/>
            <person name="Frolov E.N."/>
        </authorList>
    </citation>
    <scope>NUCLEOTIDE SEQUENCE</scope>
    <source>
        <strain evidence="8">3462-1</strain>
    </source>
</reference>
<dbReference type="NCBIfam" id="TIGR01221">
    <property type="entry name" value="rmlC"/>
    <property type="match status" value="1"/>
</dbReference>
<organism evidence="8">
    <name type="scientific">Thermodesulfovibrio obliviosus</name>
    <dbReference type="NCBI Taxonomy" id="3118332"/>
    <lineage>
        <taxon>Bacteria</taxon>
        <taxon>Pseudomonadati</taxon>
        <taxon>Nitrospirota</taxon>
        <taxon>Thermodesulfovibrionia</taxon>
        <taxon>Thermodesulfovibrionales</taxon>
        <taxon>Thermodesulfovibrionaceae</taxon>
        <taxon>Thermodesulfovibrio</taxon>
    </lineage>
</organism>
<dbReference type="GO" id="GO:0005829">
    <property type="term" value="C:cytosol"/>
    <property type="evidence" value="ECO:0007669"/>
    <property type="project" value="TreeGrafter"/>
</dbReference>
<dbReference type="GO" id="GO:0019305">
    <property type="term" value="P:dTDP-rhamnose biosynthetic process"/>
    <property type="evidence" value="ECO:0007669"/>
    <property type="project" value="UniProtKB-UniRule"/>
</dbReference>
<comment type="catalytic activity">
    <reaction evidence="1 7">
        <text>dTDP-4-dehydro-6-deoxy-alpha-D-glucose = dTDP-4-dehydro-beta-L-rhamnose</text>
        <dbReference type="Rhea" id="RHEA:16969"/>
        <dbReference type="ChEBI" id="CHEBI:57649"/>
        <dbReference type="ChEBI" id="CHEBI:62830"/>
        <dbReference type="EC" id="5.1.3.13"/>
    </reaction>
</comment>
<feature type="site" description="Participates in a stacking interaction with the thymidine ring of dTDP-4-oxo-6-deoxyglucose" evidence="6">
    <location>
        <position position="140"/>
    </location>
</feature>
<dbReference type="PANTHER" id="PTHR21047:SF2">
    <property type="entry name" value="THYMIDINE DIPHOSPHO-4-KETO-RHAMNOSE 3,5-EPIMERASE"/>
    <property type="match status" value="1"/>
</dbReference>
<keyword evidence="7 8" id="KW-0413">Isomerase</keyword>
<dbReference type="EC" id="5.1.3.13" evidence="3 7"/>
<dbReference type="GO" id="GO:0008830">
    <property type="term" value="F:dTDP-4-dehydrorhamnose 3,5-epimerase activity"/>
    <property type="evidence" value="ECO:0007669"/>
    <property type="project" value="UniProtKB-UniRule"/>
</dbReference>
<accession>A0AAU8H696</accession>
<evidence type="ECO:0000313" key="8">
    <source>
        <dbReference type="EMBL" id="XCH49035.1"/>
    </source>
</evidence>
<dbReference type="Gene3D" id="2.60.120.10">
    <property type="entry name" value="Jelly Rolls"/>
    <property type="match status" value="1"/>
</dbReference>
<dbReference type="KEGG" id="tob:V4D31_02475"/>
<gene>
    <name evidence="8" type="primary">rfbC</name>
    <name evidence="8" type="ORF">V4D31_02475</name>
</gene>
<dbReference type="InterPro" id="IPR011051">
    <property type="entry name" value="RmlC_Cupin_sf"/>
</dbReference>
<comment type="subunit">
    <text evidence="7">Homodimer.</text>
</comment>
<feature type="active site" description="Proton acceptor" evidence="5">
    <location>
        <position position="63"/>
    </location>
</feature>
<protein>
    <recommendedName>
        <fullName evidence="4 7">dTDP-4-dehydrorhamnose 3,5-epimerase</fullName>
        <ecNumber evidence="3 7">5.1.3.13</ecNumber>
    </recommendedName>
    <alternativeName>
        <fullName evidence="7">Thymidine diphospho-4-keto-rhamnose 3,5-epimerase</fullName>
    </alternativeName>
</protein>
<sequence length="188" mass="21541">MNFEFIRLEIPDVILVKPKIFKDQRGFFLEFYKSSVFKENGIDVSFVQDNHSGSVKGVLRGLHYQKKPKAQGKLVRCVKGKIFDVAVDIRKNSPTFGKWVAVYLSEEDQNMLWIPEGFAHGFLVVSDYAEVVYKVSGAEYSPQHDAGIRWDDPDIGIKWPLEGIENVILSDKDSKLPYLKDLKEEDLL</sequence>
<evidence type="ECO:0000256" key="4">
    <source>
        <dbReference type="ARBA" id="ARBA00019595"/>
    </source>
</evidence>
<evidence type="ECO:0000256" key="1">
    <source>
        <dbReference type="ARBA" id="ARBA00001298"/>
    </source>
</evidence>
<comment type="pathway">
    <text evidence="7">Carbohydrate biosynthesis; dTDP-L-rhamnose biosynthesis.</text>
</comment>
<dbReference type="InterPro" id="IPR014710">
    <property type="entry name" value="RmlC-like_jellyroll"/>
</dbReference>
<comment type="similarity">
    <text evidence="7">Belongs to the dTDP-4-dehydrorhamnose 3,5-epimerase family.</text>
</comment>
<name>A0AAU8H696_9BACT</name>
<dbReference type="SUPFAM" id="SSF51182">
    <property type="entry name" value="RmlC-like cupins"/>
    <property type="match status" value="1"/>
</dbReference>
<evidence type="ECO:0000256" key="2">
    <source>
        <dbReference type="ARBA" id="ARBA00001997"/>
    </source>
</evidence>
<dbReference type="AlphaFoldDB" id="A0AAU8H696"/>
<evidence type="ECO:0000256" key="5">
    <source>
        <dbReference type="PIRSR" id="PIRSR600888-1"/>
    </source>
</evidence>
<dbReference type="CDD" id="cd00438">
    <property type="entry name" value="cupin_RmlC"/>
    <property type="match status" value="1"/>
</dbReference>
<dbReference type="EMBL" id="CP144374">
    <property type="protein sequence ID" value="XCH49035.1"/>
    <property type="molecule type" value="Genomic_DNA"/>
</dbReference>
<proteinExistence type="inferred from homology"/>
<evidence type="ECO:0000256" key="6">
    <source>
        <dbReference type="PIRSR" id="PIRSR600888-3"/>
    </source>
</evidence>
<evidence type="ECO:0000256" key="3">
    <source>
        <dbReference type="ARBA" id="ARBA00012098"/>
    </source>
</evidence>
<dbReference type="GO" id="GO:0000271">
    <property type="term" value="P:polysaccharide biosynthetic process"/>
    <property type="evidence" value="ECO:0007669"/>
    <property type="project" value="TreeGrafter"/>
</dbReference>